<evidence type="ECO:0000256" key="11">
    <source>
        <dbReference type="SAM" id="MobiDB-lite"/>
    </source>
</evidence>
<dbReference type="PANTHER" id="PTHR24399">
    <property type="entry name" value="ZINC FINGER AND BTB DOMAIN-CONTAINING"/>
    <property type="match status" value="1"/>
</dbReference>
<keyword evidence="3" id="KW-0677">Repeat</keyword>
<dbReference type="PROSITE" id="PS00028">
    <property type="entry name" value="ZINC_FINGER_C2H2_1"/>
    <property type="match status" value="1"/>
</dbReference>
<dbReference type="SUPFAM" id="SSF57667">
    <property type="entry name" value="beta-beta-alpha zinc fingers"/>
    <property type="match status" value="1"/>
</dbReference>
<dbReference type="Ensembl" id="ENSOMET00000033742.1">
    <property type="protein sequence ID" value="ENSOMEP00000014863.1"/>
    <property type="gene ID" value="ENSOMEG00000016396.1"/>
</dbReference>
<feature type="domain" description="C2H2-type" evidence="12">
    <location>
        <begin position="14"/>
        <end position="39"/>
    </location>
</feature>
<evidence type="ECO:0000313" key="14">
    <source>
        <dbReference type="Proteomes" id="UP000261560"/>
    </source>
</evidence>
<reference evidence="13" key="2">
    <citation type="submission" date="2025-09" db="UniProtKB">
        <authorList>
            <consortium name="Ensembl"/>
        </authorList>
    </citation>
    <scope>IDENTIFICATION</scope>
</reference>
<evidence type="ECO:0000256" key="8">
    <source>
        <dbReference type="ARBA" id="ARBA00023163"/>
    </source>
</evidence>
<dbReference type="PROSITE" id="PS50157">
    <property type="entry name" value="ZINC_FINGER_C2H2_2"/>
    <property type="match status" value="3"/>
</dbReference>
<accession>A0A3B3CC34</accession>
<dbReference type="InterPro" id="IPR036236">
    <property type="entry name" value="Znf_C2H2_sf"/>
</dbReference>
<feature type="compositionally biased region" description="Polar residues" evidence="11">
    <location>
        <begin position="102"/>
        <end position="111"/>
    </location>
</feature>
<keyword evidence="2" id="KW-0479">Metal-binding</keyword>
<dbReference type="Pfam" id="PF00096">
    <property type="entry name" value="zf-C2H2"/>
    <property type="match status" value="1"/>
</dbReference>
<dbReference type="Proteomes" id="UP000261560">
    <property type="component" value="Unplaced"/>
</dbReference>
<dbReference type="STRING" id="30732.ENSOMEP00000014863"/>
<name>A0A3B3CC34_ORYME</name>
<dbReference type="GO" id="GO:0001227">
    <property type="term" value="F:DNA-binding transcription repressor activity, RNA polymerase II-specific"/>
    <property type="evidence" value="ECO:0007669"/>
    <property type="project" value="TreeGrafter"/>
</dbReference>
<keyword evidence="9" id="KW-0539">Nucleus</keyword>
<keyword evidence="5" id="KW-0862">Zinc</keyword>
<evidence type="ECO:0000256" key="1">
    <source>
        <dbReference type="ARBA" id="ARBA00004123"/>
    </source>
</evidence>
<dbReference type="OMA" id="ISRFTCH"/>
<dbReference type="GO" id="GO:0005654">
    <property type="term" value="C:nucleoplasm"/>
    <property type="evidence" value="ECO:0007669"/>
    <property type="project" value="TreeGrafter"/>
</dbReference>
<keyword evidence="14" id="KW-1185">Reference proteome</keyword>
<feature type="region of interest" description="Disordered" evidence="11">
    <location>
        <begin position="95"/>
        <end position="116"/>
    </location>
</feature>
<protein>
    <recommendedName>
        <fullName evidence="12">C2H2-type domain-containing protein</fullName>
    </recommendedName>
</protein>
<organism evidence="13 14">
    <name type="scientific">Oryzias melastigma</name>
    <name type="common">Marine medaka</name>
    <dbReference type="NCBI Taxonomy" id="30732"/>
    <lineage>
        <taxon>Eukaryota</taxon>
        <taxon>Metazoa</taxon>
        <taxon>Chordata</taxon>
        <taxon>Craniata</taxon>
        <taxon>Vertebrata</taxon>
        <taxon>Euteleostomi</taxon>
        <taxon>Actinopterygii</taxon>
        <taxon>Neopterygii</taxon>
        <taxon>Teleostei</taxon>
        <taxon>Neoteleostei</taxon>
        <taxon>Acanthomorphata</taxon>
        <taxon>Ovalentaria</taxon>
        <taxon>Atherinomorphae</taxon>
        <taxon>Beloniformes</taxon>
        <taxon>Adrianichthyidae</taxon>
        <taxon>Oryziinae</taxon>
        <taxon>Oryzias</taxon>
    </lineage>
</organism>
<dbReference type="FunFam" id="3.30.160.60:FF:000671">
    <property type="entry name" value="Zinc finger protein 26"/>
    <property type="match status" value="1"/>
</dbReference>
<keyword evidence="7" id="KW-0238">DNA-binding</keyword>
<evidence type="ECO:0000256" key="6">
    <source>
        <dbReference type="ARBA" id="ARBA00023015"/>
    </source>
</evidence>
<evidence type="ECO:0000256" key="9">
    <source>
        <dbReference type="ARBA" id="ARBA00023242"/>
    </source>
</evidence>
<evidence type="ECO:0000256" key="2">
    <source>
        <dbReference type="ARBA" id="ARBA00022723"/>
    </source>
</evidence>
<sequence>MPDLHKPICLDTGVQCRVCGKKVRTPQSLHMKIHTGEKPFKCEVCGKAFVRSHHLRCHLTTHSGKKEYSCPECGKEFGFKSKALSLRRVWKELQHSEEPEGSRQTSQQRKSSPVWGLRAEDWRSRGFKNTLADTHRRKAVPLHGVRQPLHPPVPPAEPPANPHRRETVQMRRMRQELHSVWGLGEAQKDPLWREALRMPGVPPLLHVLR</sequence>
<keyword evidence="8" id="KW-0804">Transcription</keyword>
<comment type="subcellular location">
    <subcellularLocation>
        <location evidence="1">Nucleus</location>
    </subcellularLocation>
</comment>
<dbReference type="PaxDb" id="30732-ENSOMEP00000014863"/>
<dbReference type="GO" id="GO:0000978">
    <property type="term" value="F:RNA polymerase II cis-regulatory region sequence-specific DNA binding"/>
    <property type="evidence" value="ECO:0007669"/>
    <property type="project" value="TreeGrafter"/>
</dbReference>
<evidence type="ECO:0000313" key="13">
    <source>
        <dbReference type="Ensembl" id="ENSOMEP00000014863.1"/>
    </source>
</evidence>
<keyword evidence="6" id="KW-0805">Transcription regulation</keyword>
<evidence type="ECO:0000259" key="12">
    <source>
        <dbReference type="PROSITE" id="PS50157"/>
    </source>
</evidence>
<evidence type="ECO:0000256" key="3">
    <source>
        <dbReference type="ARBA" id="ARBA00022737"/>
    </source>
</evidence>
<proteinExistence type="predicted"/>
<evidence type="ECO:0000256" key="5">
    <source>
        <dbReference type="ARBA" id="ARBA00022833"/>
    </source>
</evidence>
<evidence type="ECO:0000256" key="10">
    <source>
        <dbReference type="PROSITE-ProRule" id="PRU00042"/>
    </source>
</evidence>
<dbReference type="AlphaFoldDB" id="A0A3B3CC34"/>
<evidence type="ECO:0000256" key="7">
    <source>
        <dbReference type="ARBA" id="ARBA00023125"/>
    </source>
</evidence>
<reference evidence="13" key="1">
    <citation type="submission" date="2025-08" db="UniProtKB">
        <authorList>
            <consortium name="Ensembl"/>
        </authorList>
    </citation>
    <scope>IDENTIFICATION</scope>
</reference>
<dbReference type="InterPro" id="IPR013087">
    <property type="entry name" value="Znf_C2H2_type"/>
</dbReference>
<dbReference type="GO" id="GO:0008270">
    <property type="term" value="F:zinc ion binding"/>
    <property type="evidence" value="ECO:0007669"/>
    <property type="project" value="UniProtKB-KW"/>
</dbReference>
<evidence type="ECO:0000256" key="4">
    <source>
        <dbReference type="ARBA" id="ARBA00022771"/>
    </source>
</evidence>
<feature type="domain" description="C2H2-type" evidence="12">
    <location>
        <begin position="68"/>
        <end position="100"/>
    </location>
</feature>
<feature type="domain" description="C2H2-type" evidence="12">
    <location>
        <begin position="40"/>
        <end position="67"/>
    </location>
</feature>
<dbReference type="GeneTree" id="ENSGT01050000248198"/>
<dbReference type="Gene3D" id="3.30.160.60">
    <property type="entry name" value="Classic Zinc Finger"/>
    <property type="match status" value="2"/>
</dbReference>
<dbReference type="SMART" id="SM00355">
    <property type="entry name" value="ZnF_C2H2"/>
    <property type="match status" value="2"/>
</dbReference>
<dbReference type="PANTHER" id="PTHR24399:SF70">
    <property type="entry name" value="C2H2-TYPE DOMAIN-CONTAINING PROTEIN"/>
    <property type="match status" value="1"/>
</dbReference>
<keyword evidence="4 10" id="KW-0863">Zinc-finger</keyword>